<reference evidence="4 5" key="1">
    <citation type="submission" date="2020-08" db="EMBL/GenBank/DDBJ databases">
        <title>Plant Genome Project.</title>
        <authorList>
            <person name="Zhang R.-G."/>
        </authorList>
    </citation>
    <scope>NUCLEOTIDE SEQUENCE [LARGE SCALE GENOMIC DNA]</scope>
    <source>
        <tissue evidence="4">Rhizome</tissue>
    </source>
</reference>
<dbReference type="AlphaFoldDB" id="A0A8J5KJI3"/>
<proteinExistence type="predicted"/>
<dbReference type="GO" id="GO:0045927">
    <property type="term" value="P:positive regulation of growth"/>
    <property type="evidence" value="ECO:0007669"/>
    <property type="project" value="InterPro"/>
</dbReference>
<protein>
    <recommendedName>
        <fullName evidence="6">DUF668 family protein</fullName>
    </recommendedName>
</protein>
<evidence type="ECO:0000256" key="1">
    <source>
        <dbReference type="SAM" id="MobiDB-lite"/>
    </source>
</evidence>
<dbReference type="Pfam" id="PF11961">
    <property type="entry name" value="DUF3475"/>
    <property type="match status" value="1"/>
</dbReference>
<name>A0A8J5KJI3_ZINOF</name>
<organism evidence="4 5">
    <name type="scientific">Zingiber officinale</name>
    <name type="common">Ginger</name>
    <name type="synonym">Amomum zingiber</name>
    <dbReference type="NCBI Taxonomy" id="94328"/>
    <lineage>
        <taxon>Eukaryota</taxon>
        <taxon>Viridiplantae</taxon>
        <taxon>Streptophyta</taxon>
        <taxon>Embryophyta</taxon>
        <taxon>Tracheophyta</taxon>
        <taxon>Spermatophyta</taxon>
        <taxon>Magnoliopsida</taxon>
        <taxon>Liliopsida</taxon>
        <taxon>Zingiberales</taxon>
        <taxon>Zingiberaceae</taxon>
        <taxon>Zingiber</taxon>
    </lineage>
</organism>
<dbReference type="Proteomes" id="UP000734854">
    <property type="component" value="Unassembled WGS sequence"/>
</dbReference>
<evidence type="ECO:0000259" key="3">
    <source>
        <dbReference type="Pfam" id="PF11961"/>
    </source>
</evidence>
<dbReference type="PANTHER" id="PTHR31730">
    <property type="entry name" value="OS01G0873900 PROTEIN"/>
    <property type="match status" value="1"/>
</dbReference>
<feature type="domain" description="DUF668" evidence="2">
    <location>
        <begin position="440"/>
        <end position="525"/>
    </location>
</feature>
<accession>A0A8J5KJI3</accession>
<feature type="region of interest" description="Disordered" evidence="1">
    <location>
        <begin position="588"/>
        <end position="623"/>
    </location>
</feature>
<dbReference type="Pfam" id="PF05003">
    <property type="entry name" value="DUF668"/>
    <property type="match status" value="1"/>
</dbReference>
<evidence type="ECO:0000313" key="5">
    <source>
        <dbReference type="Proteomes" id="UP000734854"/>
    </source>
</evidence>
<dbReference type="InterPro" id="IPR007700">
    <property type="entry name" value="DUF668"/>
</dbReference>
<dbReference type="EMBL" id="JACMSC010000013">
    <property type="protein sequence ID" value="KAG6492046.1"/>
    <property type="molecule type" value="Genomic_DNA"/>
</dbReference>
<dbReference type="InterPro" id="IPR045021">
    <property type="entry name" value="PSI1/2/3"/>
</dbReference>
<evidence type="ECO:0000313" key="4">
    <source>
        <dbReference type="EMBL" id="KAG6492046.1"/>
    </source>
</evidence>
<dbReference type="InterPro" id="IPR021864">
    <property type="entry name" value="DUF3475"/>
</dbReference>
<comment type="caution">
    <text evidence="4">The sequence shown here is derived from an EMBL/GenBank/DDBJ whole genome shotgun (WGS) entry which is preliminary data.</text>
</comment>
<evidence type="ECO:0000259" key="2">
    <source>
        <dbReference type="Pfam" id="PF05003"/>
    </source>
</evidence>
<keyword evidence="5" id="KW-1185">Reference proteome</keyword>
<gene>
    <name evidence="4" type="ORF">ZIOFF_046996</name>
</gene>
<feature type="compositionally biased region" description="Low complexity" evidence="1">
    <location>
        <begin position="609"/>
        <end position="623"/>
    </location>
</feature>
<feature type="domain" description="DUF3475" evidence="3">
    <location>
        <begin position="182"/>
        <end position="238"/>
    </location>
</feature>
<evidence type="ECO:0008006" key="6">
    <source>
        <dbReference type="Google" id="ProtNLM"/>
    </source>
</evidence>
<feature type="compositionally biased region" description="Low complexity" evidence="1">
    <location>
        <begin position="592"/>
        <end position="601"/>
    </location>
</feature>
<sequence length="707" mass="79133">MGIFCSKTAAVDRSPSEITLQNGFGGHYPILSEPDANGKDIYKSTVPDEIPKKSFVEDPYVFPGMSGYGIIESAAAEKLGRAYSQKFKPAMEKPTTSGKSGSTKASLFLNTYPSSMLLSTSSSERKIGLDVTEMSSFFGKAGTVGLGKAVNVLDIVGSSMTSFNSGSGFGSGVATKGNKISILAFEVANTIVKGSNLMKSLLKKNINYLIEIVLTSEGVQHLVSESVDELLRLAAADKRKELMVFSGEIVRFGNHCKDPQWHNLERHFSKLESDFTPQQQLREMALEEMECLMMLVHHTAELYHELQALDKYEQDYKRKLQEDKNLVPTERGVLQVLIIRGFNPYAYAYIWKLSSALVTFLHIYNRLIGGNNLQILKQELKNQQKHVKSLKKKSLWSRNLEEVVVKLVDIFHFLHLEIHDAFGTADGDKEVVGSLSSHERLGSAGLALHYANVITQIDTLVSRPSSVPPSTRDALYQGLPPSLKSALRSKLQSFEFKEELTVQKIKVEMEKTLRWLFPMANNTTRAHHGFGWVGEWANAGMEINQKLSGVVELTKIETLYHADKRKTEAHILDLIVWLHHLITHSRAGNAGIRSPSKSPIRSPRKKRSPVSSSVNKTNSPSSKLTLGEQEMLQRATSKRRNWGRSKSQEFETGMARLKKDDRLSKSSSKCLGREAMTDSSFFRRFDFDIDRIKVLDVIDRVDNLTNL</sequence>
<dbReference type="PANTHER" id="PTHR31730:SF32">
    <property type="entry name" value="PROTEIN PSK SIMULATOR 1"/>
    <property type="match status" value="1"/>
</dbReference>